<dbReference type="InterPro" id="IPR027417">
    <property type="entry name" value="P-loop_NTPase"/>
</dbReference>
<organism evidence="2 3">
    <name type="scientific">Candidatus Gemmiger excrementavium</name>
    <dbReference type="NCBI Taxonomy" id="2838608"/>
    <lineage>
        <taxon>Bacteria</taxon>
        <taxon>Bacillati</taxon>
        <taxon>Bacillota</taxon>
        <taxon>Clostridia</taxon>
        <taxon>Eubacteriales</taxon>
        <taxon>Gemmiger</taxon>
    </lineage>
</organism>
<reference evidence="2" key="1">
    <citation type="journal article" date="2021" name="PeerJ">
        <title>Extensive microbial diversity within the chicken gut microbiome revealed by metagenomics and culture.</title>
        <authorList>
            <person name="Gilroy R."/>
            <person name="Ravi A."/>
            <person name="Getino M."/>
            <person name="Pursley I."/>
            <person name="Horton D.L."/>
            <person name="Alikhan N.F."/>
            <person name="Baker D."/>
            <person name="Gharbi K."/>
            <person name="Hall N."/>
            <person name="Watson M."/>
            <person name="Adriaenssens E.M."/>
            <person name="Foster-Nyarko E."/>
            <person name="Jarju S."/>
            <person name="Secka A."/>
            <person name="Antonio M."/>
            <person name="Oren A."/>
            <person name="Chaudhuri R.R."/>
            <person name="La Ragione R."/>
            <person name="Hildebrand F."/>
            <person name="Pallen M.J."/>
        </authorList>
    </citation>
    <scope>NUCLEOTIDE SEQUENCE</scope>
    <source>
        <strain evidence="2">3436</strain>
    </source>
</reference>
<dbReference type="PANTHER" id="PTHR30432:SF1">
    <property type="entry name" value="DNA-BINDING TRANSCRIPTIONAL DUAL REGULATOR MODE"/>
    <property type="match status" value="1"/>
</dbReference>
<dbReference type="InterPro" id="IPR004948">
    <property type="entry name" value="Nuc-triphosphatase_THEP1"/>
</dbReference>
<dbReference type="Pfam" id="PF03266">
    <property type="entry name" value="NTPase_1"/>
    <property type="match status" value="1"/>
</dbReference>
<dbReference type="EMBL" id="DXBO01000134">
    <property type="protein sequence ID" value="HIZ48876.1"/>
    <property type="molecule type" value="Genomic_DNA"/>
</dbReference>
<comment type="caution">
    <text evidence="2">The sequence shown here is derived from an EMBL/GenBank/DDBJ whole genome shotgun (WGS) entry which is preliminary data.</text>
</comment>
<dbReference type="InterPro" id="IPR051815">
    <property type="entry name" value="Molybdate_resp_trans_reg"/>
</dbReference>
<dbReference type="AlphaFoldDB" id="A0A9D2JGD5"/>
<evidence type="ECO:0000259" key="1">
    <source>
        <dbReference type="Pfam" id="PF00126"/>
    </source>
</evidence>
<proteinExistence type="predicted"/>
<accession>A0A9D2JGD5</accession>
<sequence>MSVNYILTGRPLGGKSALAAWLCSRLPRPAAGVRTVCIGRCEAGPLFGLQDLTTGRVEPVNRAEGRGIESLPAAFESFGCRALQAARDSAAPTVLVDELGCGEGACPGYLAALNALLDGPATVVAVAAKEDRPHLNALRARQGDVQIDLDDTTPEAVRAALAPALPAPLHPGVSVRLYGAEKCFGPGPMELLERVGRTGSLHKAAAAMGMAYSKAWKLLGALEQQWGFAILQRSPGGAGGGGSLLTPAAWDLLDRYRALQWETACAADQAFARHFADFVPAPGTKDE</sequence>
<dbReference type="Proteomes" id="UP000824031">
    <property type="component" value="Unassembled WGS sequence"/>
</dbReference>
<dbReference type="Pfam" id="PF00126">
    <property type="entry name" value="HTH_1"/>
    <property type="match status" value="1"/>
</dbReference>
<dbReference type="SUPFAM" id="SSF46785">
    <property type="entry name" value="Winged helix' DNA-binding domain"/>
    <property type="match status" value="1"/>
</dbReference>
<dbReference type="InterPro" id="IPR036388">
    <property type="entry name" value="WH-like_DNA-bd_sf"/>
</dbReference>
<feature type="domain" description="HTH lysR-type" evidence="1">
    <location>
        <begin position="189"/>
        <end position="248"/>
    </location>
</feature>
<dbReference type="InterPro" id="IPR000847">
    <property type="entry name" value="LysR_HTH_N"/>
</dbReference>
<protein>
    <submittedName>
        <fullName evidence="2">LysR family transcriptional regulator</fullName>
    </submittedName>
</protein>
<evidence type="ECO:0000313" key="2">
    <source>
        <dbReference type="EMBL" id="HIZ48876.1"/>
    </source>
</evidence>
<dbReference type="GO" id="GO:0017111">
    <property type="term" value="F:ribonucleoside triphosphate phosphatase activity"/>
    <property type="evidence" value="ECO:0007669"/>
    <property type="project" value="InterPro"/>
</dbReference>
<name>A0A9D2JGD5_9FIRM</name>
<dbReference type="InterPro" id="IPR036390">
    <property type="entry name" value="WH_DNA-bd_sf"/>
</dbReference>
<dbReference type="Gene3D" id="3.40.50.300">
    <property type="entry name" value="P-loop containing nucleotide triphosphate hydrolases"/>
    <property type="match status" value="1"/>
</dbReference>
<evidence type="ECO:0000313" key="3">
    <source>
        <dbReference type="Proteomes" id="UP000824031"/>
    </source>
</evidence>
<reference evidence="2" key="2">
    <citation type="submission" date="2021-04" db="EMBL/GenBank/DDBJ databases">
        <authorList>
            <person name="Gilroy R."/>
        </authorList>
    </citation>
    <scope>NUCLEOTIDE SEQUENCE</scope>
    <source>
        <strain evidence="2">3436</strain>
    </source>
</reference>
<gene>
    <name evidence="2" type="ORF">H9810_09165</name>
</gene>
<dbReference type="GO" id="GO:0003700">
    <property type="term" value="F:DNA-binding transcription factor activity"/>
    <property type="evidence" value="ECO:0007669"/>
    <property type="project" value="InterPro"/>
</dbReference>
<dbReference type="PANTHER" id="PTHR30432">
    <property type="entry name" value="TRANSCRIPTIONAL REGULATOR MODE"/>
    <property type="match status" value="1"/>
</dbReference>
<dbReference type="Gene3D" id="1.10.10.10">
    <property type="entry name" value="Winged helix-like DNA-binding domain superfamily/Winged helix DNA-binding domain"/>
    <property type="match status" value="1"/>
</dbReference>